<gene>
    <name evidence="5" type="ORF">CASFOL_036577</name>
</gene>
<reference evidence="6" key="1">
    <citation type="journal article" date="2024" name="IScience">
        <title>Strigolactones Initiate the Formation of Haustorium-like Structures in Castilleja.</title>
        <authorList>
            <person name="Buerger M."/>
            <person name="Peterson D."/>
            <person name="Chory J."/>
        </authorList>
    </citation>
    <scope>NUCLEOTIDE SEQUENCE [LARGE SCALE GENOMIC DNA]</scope>
</reference>
<dbReference type="Proteomes" id="UP001632038">
    <property type="component" value="Unassembled WGS sequence"/>
</dbReference>
<dbReference type="InterPro" id="IPR002213">
    <property type="entry name" value="UDP_glucos_trans"/>
</dbReference>
<dbReference type="EMBL" id="JAVIJP010000066">
    <property type="protein sequence ID" value="KAL3621665.1"/>
    <property type="molecule type" value="Genomic_DNA"/>
</dbReference>
<keyword evidence="6" id="KW-1185">Reference proteome</keyword>
<dbReference type="Gene3D" id="3.40.50.2000">
    <property type="entry name" value="Glycogen Phosphorylase B"/>
    <property type="match status" value="2"/>
</dbReference>
<evidence type="ECO:0000313" key="5">
    <source>
        <dbReference type="EMBL" id="KAL3621665.1"/>
    </source>
</evidence>
<evidence type="ECO:0000256" key="1">
    <source>
        <dbReference type="ARBA" id="ARBA00009995"/>
    </source>
</evidence>
<dbReference type="FunFam" id="3.40.50.2000:FF:000040">
    <property type="entry name" value="UDP-glycosyltransferase 76C1"/>
    <property type="match status" value="1"/>
</dbReference>
<organism evidence="5 6">
    <name type="scientific">Castilleja foliolosa</name>
    <dbReference type="NCBI Taxonomy" id="1961234"/>
    <lineage>
        <taxon>Eukaryota</taxon>
        <taxon>Viridiplantae</taxon>
        <taxon>Streptophyta</taxon>
        <taxon>Embryophyta</taxon>
        <taxon>Tracheophyta</taxon>
        <taxon>Spermatophyta</taxon>
        <taxon>Magnoliopsida</taxon>
        <taxon>eudicotyledons</taxon>
        <taxon>Gunneridae</taxon>
        <taxon>Pentapetalae</taxon>
        <taxon>asterids</taxon>
        <taxon>lamiids</taxon>
        <taxon>Lamiales</taxon>
        <taxon>Orobanchaceae</taxon>
        <taxon>Pedicularideae</taxon>
        <taxon>Castillejinae</taxon>
        <taxon>Castilleja</taxon>
    </lineage>
</organism>
<keyword evidence="3" id="KW-0328">Glycosyltransferase</keyword>
<dbReference type="Pfam" id="PF00201">
    <property type="entry name" value="UDPGT"/>
    <property type="match status" value="1"/>
</dbReference>
<keyword evidence="2 3" id="KW-0808">Transferase</keyword>
<dbReference type="InterPro" id="IPR035595">
    <property type="entry name" value="UDP_glycos_trans_CS"/>
</dbReference>
<comment type="caution">
    <text evidence="5">The sequence shown here is derived from an EMBL/GenBank/DDBJ whole genome shotgun (WGS) entry which is preliminary data.</text>
</comment>
<sequence length="530" mass="60242">MSCVMCHLTLTSIIAKGILPFLSLHLSKFEMSNRETAAHPPAHILIFPVPLLGHVSSMLNLAEILCLSDLHVTVLLFDYIHTSLLRHADLQSRFSAYPSFRVATISDGLPADYTRSGERIFDTLRSLKEIGGPLFRRLMETTHALSEVGYRRRVSCLIMDGGLSFTIPVLEEMGIPFIVFRTISACAFWSYFCAQQIIDAGELPLKGKNEDKLTYWKRKDMDLMVTSVPGMETILRRRDLPQLCRVEDIDDPSLQTMKIETQRTTEAKGFILNTFEDLEGPILDQIRKYIPNLYSIGPLHAHLRARLESKGVHESSHHRSSSFWEEDRGCMAWLDSQQSGSVIYVSFGSITLLTRDELLEFWYGLVNSGRKFLWVIRPDSIIGSEVGNENDVPEELKEGTKSRGYMVGWVPQREVLAHPAIGAFFTHSGWNSTLESIAIGLPMLTWPYFADQTTNSRFVSEVWRIGLDMKDTCDRGLIEKMVRDVMEVRRDEFLERARCMASLARKAISEEGSSYLNLNRLIEFLKSTIS</sequence>
<dbReference type="SUPFAM" id="SSF53756">
    <property type="entry name" value="UDP-Glycosyltransferase/glycogen phosphorylase"/>
    <property type="match status" value="1"/>
</dbReference>
<dbReference type="AlphaFoldDB" id="A0ABD3BVX6"/>
<dbReference type="EC" id="2.4.1.-" evidence="4"/>
<evidence type="ECO:0000256" key="4">
    <source>
        <dbReference type="RuleBase" id="RU362057"/>
    </source>
</evidence>
<dbReference type="PANTHER" id="PTHR11926:SF1392">
    <property type="entry name" value="GLYCOSYLTRANSFERASE"/>
    <property type="match status" value="1"/>
</dbReference>
<protein>
    <recommendedName>
        <fullName evidence="4">Glycosyltransferase</fullName>
        <ecNumber evidence="4">2.4.1.-</ecNumber>
    </recommendedName>
</protein>
<accession>A0ABD3BVX6</accession>
<evidence type="ECO:0000313" key="6">
    <source>
        <dbReference type="Proteomes" id="UP001632038"/>
    </source>
</evidence>
<dbReference type="PROSITE" id="PS00375">
    <property type="entry name" value="UDPGT"/>
    <property type="match status" value="1"/>
</dbReference>
<proteinExistence type="inferred from homology"/>
<evidence type="ECO:0000256" key="2">
    <source>
        <dbReference type="ARBA" id="ARBA00022679"/>
    </source>
</evidence>
<dbReference type="CDD" id="cd03784">
    <property type="entry name" value="GT1_Gtf-like"/>
    <property type="match status" value="1"/>
</dbReference>
<comment type="similarity">
    <text evidence="1 3">Belongs to the UDP-glycosyltransferase family.</text>
</comment>
<name>A0ABD3BVX6_9LAMI</name>
<dbReference type="GO" id="GO:0035251">
    <property type="term" value="F:UDP-glucosyltransferase activity"/>
    <property type="evidence" value="ECO:0007669"/>
    <property type="project" value="UniProtKB-ARBA"/>
</dbReference>
<dbReference type="PANTHER" id="PTHR11926">
    <property type="entry name" value="GLUCOSYL/GLUCURONOSYL TRANSFERASES"/>
    <property type="match status" value="1"/>
</dbReference>
<evidence type="ECO:0000256" key="3">
    <source>
        <dbReference type="RuleBase" id="RU003718"/>
    </source>
</evidence>